<dbReference type="Proteomes" id="UP001596456">
    <property type="component" value="Unassembled WGS sequence"/>
</dbReference>
<evidence type="ECO:0000256" key="14">
    <source>
        <dbReference type="SAM" id="MobiDB-lite"/>
    </source>
</evidence>
<evidence type="ECO:0000256" key="5">
    <source>
        <dbReference type="ARBA" id="ARBA00013958"/>
    </source>
</evidence>
<keyword evidence="18" id="KW-1185">Reference proteome</keyword>
<gene>
    <name evidence="17" type="ORF">ACFQPS_10635</name>
</gene>
<accession>A0ABW2KX66</accession>
<dbReference type="PRINTS" id="PR00834">
    <property type="entry name" value="PROTEASES2C"/>
</dbReference>
<dbReference type="Gene3D" id="2.40.10.120">
    <property type="match status" value="1"/>
</dbReference>
<dbReference type="GO" id="GO:0016787">
    <property type="term" value="F:hydrolase activity"/>
    <property type="evidence" value="ECO:0007669"/>
    <property type="project" value="UniProtKB-KW"/>
</dbReference>
<evidence type="ECO:0000313" key="17">
    <source>
        <dbReference type="EMBL" id="MFC7333619.1"/>
    </source>
</evidence>
<dbReference type="InterPro" id="IPR036034">
    <property type="entry name" value="PDZ_sf"/>
</dbReference>
<organism evidence="17 18">
    <name type="scientific">Rhodocista pekingensis</name>
    <dbReference type="NCBI Taxonomy" id="201185"/>
    <lineage>
        <taxon>Bacteria</taxon>
        <taxon>Pseudomonadati</taxon>
        <taxon>Pseudomonadota</taxon>
        <taxon>Alphaproteobacteria</taxon>
        <taxon>Rhodospirillales</taxon>
        <taxon>Azospirillaceae</taxon>
        <taxon>Rhodocista</taxon>
    </lineage>
</organism>
<dbReference type="EC" id="3.4.21.107" evidence="4"/>
<dbReference type="SUPFAM" id="SSF50156">
    <property type="entry name" value="PDZ domain-like"/>
    <property type="match status" value="2"/>
</dbReference>
<keyword evidence="12" id="KW-0346">Stress response</keyword>
<dbReference type="SMART" id="SM00228">
    <property type="entry name" value="PDZ"/>
    <property type="match status" value="2"/>
</dbReference>
<dbReference type="PANTHER" id="PTHR22939:SF130">
    <property type="entry name" value="PERIPLASMIC SERINE ENDOPROTEASE DEGP-LIKE-RELATED"/>
    <property type="match status" value="1"/>
</dbReference>
<dbReference type="InterPro" id="IPR001940">
    <property type="entry name" value="Peptidase_S1C"/>
</dbReference>
<feature type="region of interest" description="Disordered" evidence="14">
    <location>
        <begin position="74"/>
        <end position="127"/>
    </location>
</feature>
<dbReference type="PANTHER" id="PTHR22939">
    <property type="entry name" value="SERINE PROTEASE FAMILY S1C HTRA-RELATED"/>
    <property type="match status" value="1"/>
</dbReference>
<evidence type="ECO:0000256" key="1">
    <source>
        <dbReference type="ARBA" id="ARBA00001772"/>
    </source>
</evidence>
<comment type="caution">
    <text evidence="17">The sequence shown here is derived from an EMBL/GenBank/DDBJ whole genome shotgun (WGS) entry which is preliminary data.</text>
</comment>
<evidence type="ECO:0000256" key="3">
    <source>
        <dbReference type="ARBA" id="ARBA00010541"/>
    </source>
</evidence>
<name>A0ABW2KX66_9PROT</name>
<evidence type="ECO:0000256" key="6">
    <source>
        <dbReference type="ARBA" id="ARBA00022670"/>
    </source>
</evidence>
<dbReference type="Pfam" id="PF13365">
    <property type="entry name" value="Trypsin_2"/>
    <property type="match status" value="1"/>
</dbReference>
<dbReference type="InterPro" id="IPR009003">
    <property type="entry name" value="Peptidase_S1_PA"/>
</dbReference>
<dbReference type="Gene3D" id="2.30.42.10">
    <property type="match status" value="2"/>
</dbReference>
<dbReference type="Pfam" id="PF13180">
    <property type="entry name" value="PDZ_2"/>
    <property type="match status" value="2"/>
</dbReference>
<dbReference type="InterPro" id="IPR011782">
    <property type="entry name" value="Pept_S1C_Do"/>
</dbReference>
<feature type="chain" id="PRO_5045968183" description="Probable periplasmic serine endoprotease DegP-like" evidence="15">
    <location>
        <begin position="18"/>
        <end position="514"/>
    </location>
</feature>
<evidence type="ECO:0000313" key="18">
    <source>
        <dbReference type="Proteomes" id="UP001596456"/>
    </source>
</evidence>
<evidence type="ECO:0000256" key="13">
    <source>
        <dbReference type="ARBA" id="ARBA00032850"/>
    </source>
</evidence>
<dbReference type="SUPFAM" id="SSF50494">
    <property type="entry name" value="Trypsin-like serine proteases"/>
    <property type="match status" value="1"/>
</dbReference>
<keyword evidence="8" id="KW-0677">Repeat</keyword>
<evidence type="ECO:0000256" key="4">
    <source>
        <dbReference type="ARBA" id="ARBA00013035"/>
    </source>
</evidence>
<comment type="subcellular location">
    <subcellularLocation>
        <location evidence="2">Periplasm</location>
    </subcellularLocation>
</comment>
<evidence type="ECO:0000256" key="9">
    <source>
        <dbReference type="ARBA" id="ARBA00022764"/>
    </source>
</evidence>
<evidence type="ECO:0000256" key="10">
    <source>
        <dbReference type="ARBA" id="ARBA00022801"/>
    </source>
</evidence>
<evidence type="ECO:0000256" key="2">
    <source>
        <dbReference type="ARBA" id="ARBA00004418"/>
    </source>
</evidence>
<dbReference type="RefSeq" id="WP_377358811.1">
    <property type="nucleotide sequence ID" value="NZ_JBHTCM010000010.1"/>
</dbReference>
<protein>
    <recommendedName>
        <fullName evidence="5">Probable periplasmic serine endoprotease DegP-like</fullName>
        <ecNumber evidence="4">3.4.21.107</ecNumber>
    </recommendedName>
    <alternativeName>
        <fullName evidence="13">Protease Do</fullName>
    </alternativeName>
</protein>
<reference evidence="18" key="1">
    <citation type="journal article" date="2019" name="Int. J. Syst. Evol. Microbiol.">
        <title>The Global Catalogue of Microorganisms (GCM) 10K type strain sequencing project: providing services to taxonomists for standard genome sequencing and annotation.</title>
        <authorList>
            <consortium name="The Broad Institute Genomics Platform"/>
            <consortium name="The Broad Institute Genome Sequencing Center for Infectious Disease"/>
            <person name="Wu L."/>
            <person name="Ma J."/>
        </authorList>
    </citation>
    <scope>NUCLEOTIDE SEQUENCE [LARGE SCALE GENOMIC DNA]</scope>
    <source>
        <strain evidence="18">CGMCC 1.16275</strain>
    </source>
</reference>
<feature type="domain" description="PDZ" evidence="16">
    <location>
        <begin position="399"/>
        <end position="498"/>
    </location>
</feature>
<feature type="domain" description="PDZ" evidence="16">
    <location>
        <begin position="288"/>
        <end position="358"/>
    </location>
</feature>
<comment type="catalytic activity">
    <reaction evidence="1">
        <text>Acts on substrates that are at least partially unfolded. The cleavage site P1 residue is normally between a pair of hydrophobic residues, such as Val-|-Val.</text>
        <dbReference type="EC" id="3.4.21.107"/>
    </reaction>
</comment>
<dbReference type="CDD" id="cd10839">
    <property type="entry name" value="cpPDZ1_DegP-like"/>
    <property type="match status" value="1"/>
</dbReference>
<comment type="similarity">
    <text evidence="3">Belongs to the peptidase S1C family.</text>
</comment>
<dbReference type="PROSITE" id="PS50106">
    <property type="entry name" value="PDZ"/>
    <property type="match status" value="2"/>
</dbReference>
<evidence type="ECO:0000256" key="15">
    <source>
        <dbReference type="SAM" id="SignalP"/>
    </source>
</evidence>
<sequence length="514" mass="52477">MAALALAVLLAAGPALAQRAEAPASGKRGEAQPVNGQPAGPDNPMRSAPASFSALAKDKLPAVVTITAAGEIPAQVPGELPGGPGGPGAPPGGPPFGLPPGSPLEDFFGEFFGRRGPDGGGPRPTRALGSGFVIDPAGFIVTNNHVVENANEIEVAFPSGDTYQAKLIGTDPATDIALLKVEASQPLPALAWGDSEAAEVGDWVIAIGNPFGLGGSVTAGIISARARDIGAGNYDDFLQTDTAINTGNSGGPLIDMKGEVIGVNTAIFSRSGGNIGIGFSVPSEIARSVARELQERGFVERGFLGVTIQQVSPEIAAALGLKEVRGALVSSVTADSPAAQAGIETGDLITTLNGRPVERPRDLSRAVADTDPGRTVELGVLRQGRERTVTAKVGTLPREQQVAEAEPGGKAGEATLGLTLAPLTPPLRERFGLEADMQGTVVVGVAPNSPAAQRGFQPGDLITRANQSEVTSPEDLQNAITEARRQGREAIVVLRQTPDGALFVPLPVSPRQTG</sequence>
<dbReference type="EMBL" id="JBHTCM010000010">
    <property type="protein sequence ID" value="MFC7333619.1"/>
    <property type="molecule type" value="Genomic_DNA"/>
</dbReference>
<keyword evidence="11" id="KW-0720">Serine protease</keyword>
<dbReference type="NCBIfam" id="TIGR02037">
    <property type="entry name" value="degP_htrA_DO"/>
    <property type="match status" value="1"/>
</dbReference>
<evidence type="ECO:0000259" key="16">
    <source>
        <dbReference type="PROSITE" id="PS50106"/>
    </source>
</evidence>
<keyword evidence="10 17" id="KW-0378">Hydrolase</keyword>
<feature type="signal peptide" evidence="15">
    <location>
        <begin position="1"/>
        <end position="17"/>
    </location>
</feature>
<evidence type="ECO:0000256" key="12">
    <source>
        <dbReference type="ARBA" id="ARBA00023016"/>
    </source>
</evidence>
<proteinExistence type="inferred from homology"/>
<evidence type="ECO:0000256" key="11">
    <source>
        <dbReference type="ARBA" id="ARBA00022825"/>
    </source>
</evidence>
<feature type="compositionally biased region" description="Pro residues" evidence="14">
    <location>
        <begin position="87"/>
        <end position="102"/>
    </location>
</feature>
<feature type="region of interest" description="Disordered" evidence="14">
    <location>
        <begin position="18"/>
        <end position="49"/>
    </location>
</feature>
<keyword evidence="7 15" id="KW-0732">Signal</keyword>
<evidence type="ECO:0000256" key="7">
    <source>
        <dbReference type="ARBA" id="ARBA00022729"/>
    </source>
</evidence>
<dbReference type="InterPro" id="IPR001478">
    <property type="entry name" value="PDZ"/>
</dbReference>
<keyword evidence="9" id="KW-0574">Periplasm</keyword>
<evidence type="ECO:0000256" key="8">
    <source>
        <dbReference type="ARBA" id="ARBA00022737"/>
    </source>
</evidence>
<keyword evidence="6" id="KW-0645">Protease</keyword>